<dbReference type="EMBL" id="RSAS01000487">
    <property type="protein sequence ID" value="RRR70884.1"/>
    <property type="molecule type" value="Genomic_DNA"/>
</dbReference>
<dbReference type="PANTHER" id="PTHR34610:SF3">
    <property type="entry name" value="SSL7007 PROTEIN"/>
    <property type="match status" value="1"/>
</dbReference>
<sequence length="138" mass="15556">MLPIVVFDTNVLLSAIGWRGRPALCLDRVRHGLAIGFTSEDLLQELRDKLRTKLVFSDSQVEQTLTYILSFVRITKIKENITFIAADPDDDRVLECAVAAGANYLVTGDRRHLLPLRSFRTIEIITVAEFLTIVPDTQ</sequence>
<evidence type="ECO:0000313" key="2">
    <source>
        <dbReference type="EMBL" id="RRR70884.1"/>
    </source>
</evidence>
<protein>
    <submittedName>
        <fullName evidence="2">Putative toxin-antitoxin system toxin component, PIN family</fullName>
    </submittedName>
</protein>
<dbReference type="Pfam" id="PF13470">
    <property type="entry name" value="PIN_3"/>
    <property type="match status" value="1"/>
</dbReference>
<proteinExistence type="predicted"/>
<name>A0A426TY72_9CHLR</name>
<dbReference type="InterPro" id="IPR029060">
    <property type="entry name" value="PIN-like_dom_sf"/>
</dbReference>
<comment type="caution">
    <text evidence="2">The sequence shown here is derived from an EMBL/GenBank/DDBJ whole genome shotgun (WGS) entry which is preliminary data.</text>
</comment>
<accession>A0A426TY72</accession>
<feature type="domain" description="PIN" evidence="1">
    <location>
        <begin position="3"/>
        <end position="114"/>
    </location>
</feature>
<dbReference type="AlphaFoldDB" id="A0A426TY72"/>
<dbReference type="SMART" id="SM00670">
    <property type="entry name" value="PINc"/>
    <property type="match status" value="1"/>
</dbReference>
<dbReference type="SUPFAM" id="SSF88723">
    <property type="entry name" value="PIN domain-like"/>
    <property type="match status" value="1"/>
</dbReference>
<dbReference type="PANTHER" id="PTHR34610">
    <property type="entry name" value="SSL7007 PROTEIN"/>
    <property type="match status" value="1"/>
</dbReference>
<gene>
    <name evidence="2" type="ORF">EI684_12425</name>
</gene>
<evidence type="ECO:0000313" key="3">
    <source>
        <dbReference type="Proteomes" id="UP000280307"/>
    </source>
</evidence>
<dbReference type="NCBIfam" id="TIGR00305">
    <property type="entry name" value="putative toxin-antitoxin system toxin component, PIN family"/>
    <property type="match status" value="1"/>
</dbReference>
<dbReference type="Proteomes" id="UP000280307">
    <property type="component" value="Unassembled WGS sequence"/>
</dbReference>
<organism evidence="2 3">
    <name type="scientific">Candidatus Viridilinea halotolerans</name>
    <dbReference type="NCBI Taxonomy" id="2491704"/>
    <lineage>
        <taxon>Bacteria</taxon>
        <taxon>Bacillati</taxon>
        <taxon>Chloroflexota</taxon>
        <taxon>Chloroflexia</taxon>
        <taxon>Chloroflexales</taxon>
        <taxon>Chloroflexineae</taxon>
        <taxon>Oscillochloridaceae</taxon>
        <taxon>Candidatus Viridilinea</taxon>
    </lineage>
</organism>
<dbReference type="InterPro" id="IPR002850">
    <property type="entry name" value="PIN_toxin-like"/>
</dbReference>
<dbReference type="InterPro" id="IPR002716">
    <property type="entry name" value="PIN_dom"/>
</dbReference>
<reference evidence="2 3" key="1">
    <citation type="submission" date="2018-12" db="EMBL/GenBank/DDBJ databases">
        <title>Genome Sequence of Candidatus Viridilinea halotolerans isolated from saline sulfide-rich spring.</title>
        <authorList>
            <person name="Grouzdev D.S."/>
            <person name="Burganskaya E.I."/>
            <person name="Krutkina M.S."/>
            <person name="Sukhacheva M.V."/>
            <person name="Gorlenko V.M."/>
        </authorList>
    </citation>
    <scope>NUCLEOTIDE SEQUENCE [LARGE SCALE GENOMIC DNA]</scope>
    <source>
        <strain evidence="2">Chok-6</strain>
    </source>
</reference>
<evidence type="ECO:0000259" key="1">
    <source>
        <dbReference type="SMART" id="SM00670"/>
    </source>
</evidence>